<gene>
    <name evidence="8" type="ORF">EDC17_100836</name>
</gene>
<dbReference type="SUPFAM" id="SSF50022">
    <property type="entry name" value="ISP domain"/>
    <property type="match status" value="1"/>
</dbReference>
<sequence length="130" mass="14935">MQKKTQTRLFHFLIFMHMKWHKIPSAALTSSAAIQLLRIDGKAFCLVNDHGEWYATSAKCPHAGANLGEGWCEQGQLVCPYHRHHFDLSIGKGAPGQYNAVRVYPLEWRDNELYIQLPQSLWQKCLSLLK</sequence>
<evidence type="ECO:0000256" key="5">
    <source>
        <dbReference type="ARBA" id="ARBA00034078"/>
    </source>
</evidence>
<dbReference type="PANTHER" id="PTHR21496">
    <property type="entry name" value="FERREDOXIN-RELATED"/>
    <property type="match status" value="1"/>
</dbReference>
<comment type="cofactor">
    <cofactor evidence="5">
        <name>[2Fe-2S] cluster</name>
        <dbReference type="ChEBI" id="CHEBI:190135"/>
    </cofactor>
</comment>
<dbReference type="EMBL" id="SMBZ01000008">
    <property type="protein sequence ID" value="TCV18787.1"/>
    <property type="molecule type" value="Genomic_DNA"/>
</dbReference>
<comment type="caution">
    <text evidence="8">The sequence shown here is derived from an EMBL/GenBank/DDBJ whole genome shotgun (WGS) entry which is preliminary data.</text>
</comment>
<accession>A0A4R3VV09</accession>
<dbReference type="Pfam" id="PF00355">
    <property type="entry name" value="Rieske"/>
    <property type="match status" value="1"/>
</dbReference>
<evidence type="ECO:0000256" key="1">
    <source>
        <dbReference type="ARBA" id="ARBA00022714"/>
    </source>
</evidence>
<evidence type="ECO:0000313" key="8">
    <source>
        <dbReference type="EMBL" id="TCV18787.1"/>
    </source>
</evidence>
<dbReference type="Proteomes" id="UP000295197">
    <property type="component" value="Unassembled WGS sequence"/>
</dbReference>
<protein>
    <submittedName>
        <fullName evidence="8">3-phenylpropionate/trans-cinnamate dioxygenase ferredoxin subunit</fullName>
    </submittedName>
</protein>
<keyword evidence="9" id="KW-1185">Reference proteome</keyword>
<dbReference type="InterPro" id="IPR036922">
    <property type="entry name" value="Rieske_2Fe-2S_sf"/>
</dbReference>
<dbReference type="GO" id="GO:0046872">
    <property type="term" value="F:metal ion binding"/>
    <property type="evidence" value="ECO:0007669"/>
    <property type="project" value="UniProtKB-KW"/>
</dbReference>
<dbReference type="InterPro" id="IPR017941">
    <property type="entry name" value="Rieske_2Fe-2S"/>
</dbReference>
<evidence type="ECO:0000256" key="3">
    <source>
        <dbReference type="ARBA" id="ARBA00023004"/>
    </source>
</evidence>
<evidence type="ECO:0000256" key="2">
    <source>
        <dbReference type="ARBA" id="ARBA00022723"/>
    </source>
</evidence>
<proteinExistence type="inferred from homology"/>
<evidence type="ECO:0000259" key="7">
    <source>
        <dbReference type="PROSITE" id="PS51296"/>
    </source>
</evidence>
<dbReference type="GO" id="GO:0051537">
    <property type="term" value="F:2 iron, 2 sulfur cluster binding"/>
    <property type="evidence" value="ECO:0007669"/>
    <property type="project" value="UniProtKB-KW"/>
</dbReference>
<dbReference type="Gene3D" id="2.102.10.10">
    <property type="entry name" value="Rieske [2Fe-2S] iron-sulphur domain"/>
    <property type="match status" value="1"/>
</dbReference>
<evidence type="ECO:0000256" key="4">
    <source>
        <dbReference type="ARBA" id="ARBA00023014"/>
    </source>
</evidence>
<dbReference type="AlphaFoldDB" id="A0A4R3VV09"/>
<feature type="domain" description="Rieske" evidence="7">
    <location>
        <begin position="20"/>
        <end position="115"/>
    </location>
</feature>
<organism evidence="8 9">
    <name type="scientific">Sphingobacterium alimentarium</name>
    <dbReference type="NCBI Taxonomy" id="797292"/>
    <lineage>
        <taxon>Bacteria</taxon>
        <taxon>Pseudomonadati</taxon>
        <taxon>Bacteroidota</taxon>
        <taxon>Sphingobacteriia</taxon>
        <taxon>Sphingobacteriales</taxon>
        <taxon>Sphingobacteriaceae</taxon>
        <taxon>Sphingobacterium</taxon>
    </lineage>
</organism>
<keyword evidence="8" id="KW-0223">Dioxygenase</keyword>
<dbReference type="GO" id="GO:0051213">
    <property type="term" value="F:dioxygenase activity"/>
    <property type="evidence" value="ECO:0007669"/>
    <property type="project" value="UniProtKB-KW"/>
</dbReference>
<keyword evidence="2" id="KW-0479">Metal-binding</keyword>
<keyword evidence="1" id="KW-0001">2Fe-2S</keyword>
<evidence type="ECO:0000256" key="6">
    <source>
        <dbReference type="ARBA" id="ARBA00038001"/>
    </source>
</evidence>
<keyword evidence="4" id="KW-0411">Iron-sulfur</keyword>
<dbReference type="PROSITE" id="PS51296">
    <property type="entry name" value="RIESKE"/>
    <property type="match status" value="1"/>
</dbReference>
<keyword evidence="8" id="KW-0560">Oxidoreductase</keyword>
<reference evidence="8 9" key="1">
    <citation type="submission" date="2019-03" db="EMBL/GenBank/DDBJ databases">
        <title>Genomic Encyclopedia of Type Strains, Phase IV (KMG-IV): sequencing the most valuable type-strain genomes for metagenomic binning, comparative biology and taxonomic classification.</title>
        <authorList>
            <person name="Goeker M."/>
        </authorList>
    </citation>
    <scope>NUCLEOTIDE SEQUENCE [LARGE SCALE GENOMIC DNA]</scope>
    <source>
        <strain evidence="8 9">DSM 22362</strain>
    </source>
</reference>
<evidence type="ECO:0000313" key="9">
    <source>
        <dbReference type="Proteomes" id="UP000295197"/>
    </source>
</evidence>
<dbReference type="PANTHER" id="PTHR21496:SF0">
    <property type="entry name" value="RIESKE DOMAIN-CONTAINING PROTEIN"/>
    <property type="match status" value="1"/>
</dbReference>
<name>A0A4R3VV09_9SPHI</name>
<keyword evidence="3" id="KW-0408">Iron</keyword>
<comment type="similarity">
    <text evidence="6">Belongs to the bacterial ring-hydroxylating dioxygenase ferredoxin component family.</text>
</comment>